<name>A0A426TWA1_9CHLR</name>
<comment type="caution">
    <text evidence="1">The sequence shown here is derived from an EMBL/GenBank/DDBJ whole genome shotgun (WGS) entry which is preliminary data.</text>
</comment>
<gene>
    <name evidence="1" type="ORF">EI684_14725</name>
</gene>
<dbReference type="EMBL" id="RSAS01000590">
    <property type="protein sequence ID" value="RRR69755.1"/>
    <property type="molecule type" value="Genomic_DNA"/>
</dbReference>
<sequence length="132" mass="14511">MPSTIQDMVPEFLTIVARFADTLVEMDLTCPDARAALVTLSQSPGFARLFAAATEAWALAVGHEEILLDHPHALQIIHTIRHNTAYLDALLSYSHHLPAVQEALAGLWNDPTFAALCHAAQQADVRLHQQPR</sequence>
<evidence type="ECO:0000313" key="1">
    <source>
        <dbReference type="EMBL" id="RRR69755.1"/>
    </source>
</evidence>
<dbReference type="AlphaFoldDB" id="A0A426TWA1"/>
<proteinExistence type="predicted"/>
<dbReference type="Proteomes" id="UP000280307">
    <property type="component" value="Unassembled WGS sequence"/>
</dbReference>
<accession>A0A426TWA1</accession>
<evidence type="ECO:0000313" key="2">
    <source>
        <dbReference type="Proteomes" id="UP000280307"/>
    </source>
</evidence>
<protein>
    <submittedName>
        <fullName evidence="1">Uncharacterized protein</fullName>
    </submittedName>
</protein>
<organism evidence="1 2">
    <name type="scientific">Candidatus Viridilinea halotolerans</name>
    <dbReference type="NCBI Taxonomy" id="2491704"/>
    <lineage>
        <taxon>Bacteria</taxon>
        <taxon>Bacillati</taxon>
        <taxon>Chloroflexota</taxon>
        <taxon>Chloroflexia</taxon>
        <taxon>Chloroflexales</taxon>
        <taxon>Chloroflexineae</taxon>
        <taxon>Oscillochloridaceae</taxon>
        <taxon>Candidatus Viridilinea</taxon>
    </lineage>
</organism>
<reference evidence="1 2" key="1">
    <citation type="submission" date="2018-12" db="EMBL/GenBank/DDBJ databases">
        <title>Genome Sequence of Candidatus Viridilinea halotolerans isolated from saline sulfide-rich spring.</title>
        <authorList>
            <person name="Grouzdev D.S."/>
            <person name="Burganskaya E.I."/>
            <person name="Krutkina M.S."/>
            <person name="Sukhacheva M.V."/>
            <person name="Gorlenko V.M."/>
        </authorList>
    </citation>
    <scope>NUCLEOTIDE SEQUENCE [LARGE SCALE GENOMIC DNA]</scope>
    <source>
        <strain evidence="1">Chok-6</strain>
    </source>
</reference>